<feature type="region of interest" description="Disordered" evidence="1">
    <location>
        <begin position="1"/>
        <end position="40"/>
    </location>
</feature>
<name>A0A165CWC2_9BASI</name>
<dbReference type="InParanoid" id="A0A165CWC2"/>
<evidence type="ECO:0000256" key="1">
    <source>
        <dbReference type="SAM" id="MobiDB-lite"/>
    </source>
</evidence>
<dbReference type="OrthoDB" id="3187054at2759"/>
<evidence type="ECO:0000313" key="2">
    <source>
        <dbReference type="EMBL" id="KZT51533.1"/>
    </source>
</evidence>
<reference evidence="2 3" key="1">
    <citation type="journal article" date="2016" name="Mol. Biol. Evol.">
        <title>Comparative Genomics of Early-Diverging Mushroom-Forming Fungi Provides Insights into the Origins of Lignocellulose Decay Capabilities.</title>
        <authorList>
            <person name="Nagy L.G."/>
            <person name="Riley R."/>
            <person name="Tritt A."/>
            <person name="Adam C."/>
            <person name="Daum C."/>
            <person name="Floudas D."/>
            <person name="Sun H."/>
            <person name="Yadav J.S."/>
            <person name="Pangilinan J."/>
            <person name="Larsson K.H."/>
            <person name="Matsuura K."/>
            <person name="Barry K."/>
            <person name="Labutti K."/>
            <person name="Kuo R."/>
            <person name="Ohm R.A."/>
            <person name="Bhattacharya S.S."/>
            <person name="Shirouzu T."/>
            <person name="Yoshinaga Y."/>
            <person name="Martin F.M."/>
            <person name="Grigoriev I.V."/>
            <person name="Hibbett D.S."/>
        </authorList>
    </citation>
    <scope>NUCLEOTIDE SEQUENCE [LARGE SCALE GENOMIC DNA]</scope>
    <source>
        <strain evidence="2 3">HHB12733</strain>
    </source>
</reference>
<gene>
    <name evidence="2" type="ORF">CALCODRAFT_131625</name>
</gene>
<feature type="region of interest" description="Disordered" evidence="1">
    <location>
        <begin position="121"/>
        <end position="243"/>
    </location>
</feature>
<dbReference type="AlphaFoldDB" id="A0A165CWC2"/>
<proteinExistence type="predicted"/>
<sequence length="243" mass="26856">MSQMLSPHHRHHHPPMAHLRPCLKPSPTPSPIASLPASPCPTPALQYNPHQQQQQQQHRGVHFPPPANLHRVHPAHSRHEYDRTPIAPPSEVERSCALPARGCPGKTYDAYAIDRIRPAPKPLQLQAGAPPMLTFSGSSSEESDEAYSSMHDPEPMPAYTSSAPSPRQVTSYHEMQFLPHAPAKRRSTSPARREPVEEEQRGRPDMLRKKVASVTFPSHPSHTQGPRSSLPAFPAPLGCGMHN</sequence>
<dbReference type="Proteomes" id="UP000076842">
    <property type="component" value="Unassembled WGS sequence"/>
</dbReference>
<keyword evidence="3" id="KW-1185">Reference proteome</keyword>
<protein>
    <submittedName>
        <fullName evidence="2">Uncharacterized protein</fullName>
    </submittedName>
</protein>
<evidence type="ECO:0000313" key="3">
    <source>
        <dbReference type="Proteomes" id="UP000076842"/>
    </source>
</evidence>
<feature type="compositionally biased region" description="Polar residues" evidence="1">
    <location>
        <begin position="215"/>
        <end position="227"/>
    </location>
</feature>
<feature type="compositionally biased region" description="Polar residues" evidence="1">
    <location>
        <begin position="159"/>
        <end position="173"/>
    </location>
</feature>
<organism evidence="2 3">
    <name type="scientific">Calocera cornea HHB12733</name>
    <dbReference type="NCBI Taxonomy" id="1353952"/>
    <lineage>
        <taxon>Eukaryota</taxon>
        <taxon>Fungi</taxon>
        <taxon>Dikarya</taxon>
        <taxon>Basidiomycota</taxon>
        <taxon>Agaricomycotina</taxon>
        <taxon>Dacrymycetes</taxon>
        <taxon>Dacrymycetales</taxon>
        <taxon>Dacrymycetaceae</taxon>
        <taxon>Calocera</taxon>
    </lineage>
</organism>
<accession>A0A165CWC2</accession>
<dbReference type="EMBL" id="KV424103">
    <property type="protein sequence ID" value="KZT51533.1"/>
    <property type="molecule type" value="Genomic_DNA"/>
</dbReference>
<feature type="compositionally biased region" description="Basic and acidic residues" evidence="1">
    <location>
        <begin position="191"/>
        <end position="208"/>
    </location>
</feature>